<reference evidence="3" key="1">
    <citation type="submission" date="2013-04" db="EMBL/GenBank/DDBJ databases">
        <authorList>
            <person name="Qu J."/>
            <person name="Murali S.C."/>
            <person name="Bandaranaike D."/>
            <person name="Bellair M."/>
            <person name="Blankenburg K."/>
            <person name="Chao H."/>
            <person name="Dinh H."/>
            <person name="Doddapaneni H."/>
            <person name="Downs B."/>
            <person name="Dugan-Rocha S."/>
            <person name="Elkadiri S."/>
            <person name="Gnanaolivu R.D."/>
            <person name="Hernandez B."/>
            <person name="Javaid M."/>
            <person name="Jayaseelan J.C."/>
            <person name="Lee S."/>
            <person name="Li M."/>
            <person name="Ming W."/>
            <person name="Munidasa M."/>
            <person name="Muniz J."/>
            <person name="Nguyen L."/>
            <person name="Ongeri F."/>
            <person name="Osuji N."/>
            <person name="Pu L.-L."/>
            <person name="Puazo M."/>
            <person name="Qu C."/>
            <person name="Quiroz J."/>
            <person name="Raj R."/>
            <person name="Weissenberger G."/>
            <person name="Xin Y."/>
            <person name="Zou X."/>
            <person name="Han Y."/>
            <person name="Richards S."/>
            <person name="Worley K."/>
            <person name="Muzny D."/>
            <person name="Gibbs R."/>
        </authorList>
    </citation>
    <scope>NUCLEOTIDE SEQUENCE</scope>
    <source>
        <strain evidence="3">Sampled in the wild</strain>
    </source>
</reference>
<keyword evidence="1" id="KW-0694">RNA-binding</keyword>
<evidence type="ECO:0000313" key="3">
    <source>
        <dbReference type="EMBL" id="KAG8225685.1"/>
    </source>
</evidence>
<dbReference type="Pfam" id="PF25818">
    <property type="entry name" value="MTRES1_C"/>
    <property type="match status" value="1"/>
</dbReference>
<keyword evidence="4" id="KW-1185">Reference proteome</keyword>
<dbReference type="InterPro" id="IPR057896">
    <property type="entry name" value="MTRES1_C"/>
</dbReference>
<sequence length="197" mass="22394">MLSTIPKRLAIISLRSITCRAIVHRGTSCLITLKPFYSRVISAPHVIYSQYLQTRFKYTKKEEDSSDSEDEVETVQDEGKDFKVLKIKVGSLRADLVLKAALGIARNKIEAAVYKSKVRVNGLKLLKKSSQLKSEDEVDLIKGTSKLNPEFLVVSRVKILSYTPKEEKYSVMVQCFRSLTIENYVNEPYKMSEGDHN</sequence>
<feature type="domain" description="Mitochondrial transcription rescue factor 1 C-terminal" evidence="2">
    <location>
        <begin position="86"/>
        <end position="181"/>
    </location>
</feature>
<evidence type="ECO:0000313" key="4">
    <source>
        <dbReference type="Proteomes" id="UP000792457"/>
    </source>
</evidence>
<evidence type="ECO:0000259" key="2">
    <source>
        <dbReference type="Pfam" id="PF25818"/>
    </source>
</evidence>
<comment type="caution">
    <text evidence="3">The sequence shown here is derived from an EMBL/GenBank/DDBJ whole genome shotgun (WGS) entry which is preliminary data.</text>
</comment>
<protein>
    <recommendedName>
        <fullName evidence="2">Mitochondrial transcription rescue factor 1 C-terminal domain-containing protein</fullName>
    </recommendedName>
</protein>
<dbReference type="PANTHER" id="PTHR13633:SF3">
    <property type="entry name" value="MITOCHONDRIAL TRANSCRIPTION RESCUE FACTOR 1"/>
    <property type="match status" value="1"/>
</dbReference>
<dbReference type="GO" id="GO:1903108">
    <property type="term" value="P:regulation of mitochondrial transcription"/>
    <property type="evidence" value="ECO:0007669"/>
    <property type="project" value="TreeGrafter"/>
</dbReference>
<accession>A0A8K0JZQ9</accession>
<dbReference type="PANTHER" id="PTHR13633">
    <property type="entry name" value="MITOCHONDRIAL TRANSCRIPTION RESCUE FACTOR 1"/>
    <property type="match status" value="1"/>
</dbReference>
<dbReference type="GO" id="GO:0005739">
    <property type="term" value="C:mitochondrion"/>
    <property type="evidence" value="ECO:0007669"/>
    <property type="project" value="TreeGrafter"/>
</dbReference>
<dbReference type="AlphaFoldDB" id="A0A8K0JZQ9"/>
<dbReference type="SUPFAM" id="SSF55174">
    <property type="entry name" value="Alpha-L RNA-binding motif"/>
    <property type="match status" value="1"/>
</dbReference>
<name>A0A8K0JZQ9_LADFU</name>
<reference evidence="3" key="2">
    <citation type="submission" date="2017-10" db="EMBL/GenBank/DDBJ databases">
        <title>Ladona fulva Genome sequencing and assembly.</title>
        <authorList>
            <person name="Murali S."/>
            <person name="Richards S."/>
            <person name="Bandaranaike D."/>
            <person name="Bellair M."/>
            <person name="Blankenburg K."/>
            <person name="Chao H."/>
            <person name="Dinh H."/>
            <person name="Doddapaneni H."/>
            <person name="Dugan-Rocha S."/>
            <person name="Elkadiri S."/>
            <person name="Gnanaolivu R."/>
            <person name="Hernandez B."/>
            <person name="Skinner E."/>
            <person name="Javaid M."/>
            <person name="Lee S."/>
            <person name="Li M."/>
            <person name="Ming W."/>
            <person name="Munidasa M."/>
            <person name="Muniz J."/>
            <person name="Nguyen L."/>
            <person name="Hughes D."/>
            <person name="Osuji N."/>
            <person name="Pu L.-L."/>
            <person name="Puazo M."/>
            <person name="Qu C."/>
            <person name="Quiroz J."/>
            <person name="Raj R."/>
            <person name="Weissenberger G."/>
            <person name="Xin Y."/>
            <person name="Zou X."/>
            <person name="Han Y."/>
            <person name="Worley K."/>
            <person name="Muzny D."/>
            <person name="Gibbs R."/>
        </authorList>
    </citation>
    <scope>NUCLEOTIDE SEQUENCE</scope>
    <source>
        <strain evidence="3">Sampled in the wild</strain>
    </source>
</reference>
<organism evidence="3 4">
    <name type="scientific">Ladona fulva</name>
    <name type="common">Scarce chaser dragonfly</name>
    <name type="synonym">Libellula fulva</name>
    <dbReference type="NCBI Taxonomy" id="123851"/>
    <lineage>
        <taxon>Eukaryota</taxon>
        <taxon>Metazoa</taxon>
        <taxon>Ecdysozoa</taxon>
        <taxon>Arthropoda</taxon>
        <taxon>Hexapoda</taxon>
        <taxon>Insecta</taxon>
        <taxon>Pterygota</taxon>
        <taxon>Palaeoptera</taxon>
        <taxon>Odonata</taxon>
        <taxon>Epiprocta</taxon>
        <taxon>Anisoptera</taxon>
        <taxon>Libelluloidea</taxon>
        <taxon>Libellulidae</taxon>
        <taxon>Ladona</taxon>
    </lineage>
</organism>
<dbReference type="GO" id="GO:0003723">
    <property type="term" value="F:RNA binding"/>
    <property type="evidence" value="ECO:0007669"/>
    <property type="project" value="UniProtKB-KW"/>
</dbReference>
<proteinExistence type="predicted"/>
<dbReference type="OrthoDB" id="4150at2759"/>
<dbReference type="Proteomes" id="UP000792457">
    <property type="component" value="Unassembled WGS sequence"/>
</dbReference>
<dbReference type="EMBL" id="KZ308248">
    <property type="protein sequence ID" value="KAG8225685.1"/>
    <property type="molecule type" value="Genomic_DNA"/>
</dbReference>
<evidence type="ECO:0000256" key="1">
    <source>
        <dbReference type="PROSITE-ProRule" id="PRU00182"/>
    </source>
</evidence>
<dbReference type="PROSITE" id="PS50889">
    <property type="entry name" value="S4"/>
    <property type="match status" value="1"/>
</dbReference>
<gene>
    <name evidence="3" type="ORF">J437_LFUL001717</name>
</gene>